<accession>A0ABS3VL88</accession>
<dbReference type="RefSeq" id="WP_208811476.1">
    <property type="nucleotide sequence ID" value="NZ_WVUH01000020.1"/>
</dbReference>
<dbReference type="InterPro" id="IPR009061">
    <property type="entry name" value="DNA-bd_dom_put_sf"/>
</dbReference>
<gene>
    <name evidence="2" type="ORF">GSF22_04580</name>
</gene>
<organism evidence="2 3">
    <name type="scientific">Micromonospora echinofusca</name>
    <dbReference type="NCBI Taxonomy" id="47858"/>
    <lineage>
        <taxon>Bacteria</taxon>
        <taxon>Bacillati</taxon>
        <taxon>Actinomycetota</taxon>
        <taxon>Actinomycetes</taxon>
        <taxon>Micromonosporales</taxon>
        <taxon>Micromonosporaceae</taxon>
        <taxon>Micromonospora</taxon>
    </lineage>
</organism>
<keyword evidence="3" id="KW-1185">Reference proteome</keyword>
<feature type="domain" description="Helix-turn-helix" evidence="1">
    <location>
        <begin position="14"/>
        <end position="64"/>
    </location>
</feature>
<dbReference type="Pfam" id="PF12728">
    <property type="entry name" value="HTH_17"/>
    <property type="match status" value="1"/>
</dbReference>
<reference evidence="2 3" key="1">
    <citation type="submission" date="2019-12" db="EMBL/GenBank/DDBJ databases">
        <title>Whole genome sequencing of endophytic Actinobacterium Micromonospora sp. MPMI6T.</title>
        <authorList>
            <person name="Evv R."/>
            <person name="Podile A.R."/>
        </authorList>
    </citation>
    <scope>NUCLEOTIDE SEQUENCE [LARGE SCALE GENOMIC DNA]</scope>
    <source>
        <strain evidence="2 3">MPMI6</strain>
    </source>
</reference>
<dbReference type="InterPro" id="IPR041657">
    <property type="entry name" value="HTH_17"/>
</dbReference>
<comment type="caution">
    <text evidence="2">The sequence shown here is derived from an EMBL/GenBank/DDBJ whole genome shotgun (WGS) entry which is preliminary data.</text>
</comment>
<sequence length="71" mass="8187">MTSRPQRTTPTGNLLTLAEVLDELRVPRSTFFRWKATGRAPKTIKYPNGSLYVRRRDLDAWLDDHEEEAAA</sequence>
<evidence type="ECO:0000313" key="2">
    <source>
        <dbReference type="EMBL" id="MBO4205289.1"/>
    </source>
</evidence>
<protein>
    <submittedName>
        <fullName evidence="2">Helix-turn-helix domain-containing protein</fullName>
    </submittedName>
</protein>
<evidence type="ECO:0000313" key="3">
    <source>
        <dbReference type="Proteomes" id="UP000823521"/>
    </source>
</evidence>
<dbReference type="EMBL" id="WVUH01000020">
    <property type="protein sequence ID" value="MBO4205289.1"/>
    <property type="molecule type" value="Genomic_DNA"/>
</dbReference>
<evidence type="ECO:0000259" key="1">
    <source>
        <dbReference type="Pfam" id="PF12728"/>
    </source>
</evidence>
<proteinExistence type="predicted"/>
<name>A0ABS3VL88_MICEH</name>
<dbReference type="Proteomes" id="UP000823521">
    <property type="component" value="Unassembled WGS sequence"/>
</dbReference>
<dbReference type="SUPFAM" id="SSF46955">
    <property type="entry name" value="Putative DNA-binding domain"/>
    <property type="match status" value="1"/>
</dbReference>